<keyword evidence="3" id="KW-1185">Reference proteome</keyword>
<dbReference type="Proteomes" id="UP000799779">
    <property type="component" value="Unassembled WGS sequence"/>
</dbReference>
<organism evidence="2 3">
    <name type="scientific">Amniculicola lignicola CBS 123094</name>
    <dbReference type="NCBI Taxonomy" id="1392246"/>
    <lineage>
        <taxon>Eukaryota</taxon>
        <taxon>Fungi</taxon>
        <taxon>Dikarya</taxon>
        <taxon>Ascomycota</taxon>
        <taxon>Pezizomycotina</taxon>
        <taxon>Dothideomycetes</taxon>
        <taxon>Pleosporomycetidae</taxon>
        <taxon>Pleosporales</taxon>
        <taxon>Amniculicolaceae</taxon>
        <taxon>Amniculicola</taxon>
    </lineage>
</organism>
<evidence type="ECO:0000313" key="3">
    <source>
        <dbReference type="Proteomes" id="UP000799779"/>
    </source>
</evidence>
<name>A0A6A5W318_9PLEO</name>
<accession>A0A6A5W318</accession>
<dbReference type="AlphaFoldDB" id="A0A6A5W318"/>
<feature type="region of interest" description="Disordered" evidence="1">
    <location>
        <begin position="90"/>
        <end position="130"/>
    </location>
</feature>
<gene>
    <name evidence="2" type="ORF">P154DRAFT_346370</name>
</gene>
<evidence type="ECO:0000313" key="2">
    <source>
        <dbReference type="EMBL" id="KAF1995458.1"/>
    </source>
</evidence>
<proteinExistence type="predicted"/>
<protein>
    <submittedName>
        <fullName evidence="2">Uncharacterized protein</fullName>
    </submittedName>
</protein>
<evidence type="ECO:0000256" key="1">
    <source>
        <dbReference type="SAM" id="MobiDB-lite"/>
    </source>
</evidence>
<dbReference type="EMBL" id="ML977639">
    <property type="protein sequence ID" value="KAF1995458.1"/>
    <property type="molecule type" value="Genomic_DNA"/>
</dbReference>
<feature type="compositionally biased region" description="Basic residues" evidence="1">
    <location>
        <begin position="90"/>
        <end position="107"/>
    </location>
</feature>
<reference evidence="2" key="1">
    <citation type="journal article" date="2020" name="Stud. Mycol.">
        <title>101 Dothideomycetes genomes: a test case for predicting lifestyles and emergence of pathogens.</title>
        <authorList>
            <person name="Haridas S."/>
            <person name="Albert R."/>
            <person name="Binder M."/>
            <person name="Bloem J."/>
            <person name="Labutti K."/>
            <person name="Salamov A."/>
            <person name="Andreopoulos B."/>
            <person name="Baker S."/>
            <person name="Barry K."/>
            <person name="Bills G."/>
            <person name="Bluhm B."/>
            <person name="Cannon C."/>
            <person name="Castanera R."/>
            <person name="Culley D."/>
            <person name="Daum C."/>
            <person name="Ezra D."/>
            <person name="Gonzalez J."/>
            <person name="Henrissat B."/>
            <person name="Kuo A."/>
            <person name="Liang C."/>
            <person name="Lipzen A."/>
            <person name="Lutzoni F."/>
            <person name="Magnuson J."/>
            <person name="Mondo S."/>
            <person name="Nolan M."/>
            <person name="Ohm R."/>
            <person name="Pangilinan J."/>
            <person name="Park H.-J."/>
            <person name="Ramirez L."/>
            <person name="Alfaro M."/>
            <person name="Sun H."/>
            <person name="Tritt A."/>
            <person name="Yoshinaga Y."/>
            <person name="Zwiers L.-H."/>
            <person name="Turgeon B."/>
            <person name="Goodwin S."/>
            <person name="Spatafora J."/>
            <person name="Crous P."/>
            <person name="Grigoriev I."/>
        </authorList>
    </citation>
    <scope>NUCLEOTIDE SEQUENCE</scope>
    <source>
        <strain evidence="2">CBS 123094</strain>
    </source>
</reference>
<sequence>MVAIVRRLLSDQGVDREPGRVDARILHVGRRAMRSNSARGRVRSRRDRKVVISGSSGGFRCTRSADRRGRSLETAAGEAVRFAMGRVRLRAKRSVTRRRRRRRRRRRAAEQKTNAAKAKQWASGREHRSR</sequence>
<feature type="region of interest" description="Disordered" evidence="1">
    <location>
        <begin position="36"/>
        <end position="65"/>
    </location>
</feature>